<dbReference type="GO" id="GO:0006221">
    <property type="term" value="P:pyrimidine nucleotide biosynthetic process"/>
    <property type="evidence" value="ECO:0007669"/>
    <property type="project" value="InterPro"/>
</dbReference>
<keyword evidence="5 12" id="KW-0479">Metal-binding</keyword>
<dbReference type="PROSITE" id="PS51384">
    <property type="entry name" value="FAD_FR"/>
    <property type="match status" value="1"/>
</dbReference>
<comment type="similarity">
    <text evidence="1">Belongs to the PyrK family.</text>
</comment>
<evidence type="ECO:0000256" key="5">
    <source>
        <dbReference type="ARBA" id="ARBA00022723"/>
    </source>
</evidence>
<dbReference type="PANTHER" id="PTHR43513:SF3">
    <property type="entry name" value="DIHYDROOROTATE DEHYDROGENASE B (NAD(+)), ELECTRON TRANSFER SUBUNIT-RELATED"/>
    <property type="match status" value="1"/>
</dbReference>
<name>A0A937XJA7_UNCW3</name>
<keyword evidence="8 12" id="KW-0408">Iron</keyword>
<dbReference type="InterPro" id="IPR019480">
    <property type="entry name" value="Dihydroorotate_DH_Fe-S-bd"/>
</dbReference>
<sequence length="261" mass="28284">MKPIRCPVVQARGLCAGVFSLWLEAPEIARRVSPGQFLNVRVSDGVDPLLRRPISVCDVERSRVRLLFRVVGRGTALLGRVRAGDELDVLGPLGRPAPEPHRKEILLCGGGIGTAPLLLLARRLKRNNRLRVLLGARAKDELLLAKEFRALGLPVSLATDDGSAGFHGMVTELAETQCKVQSGGRRSAASRQPSVVFACGPRPMLADLVKRLDPIPVWGFVEERMGCGTGICYCCALPKKGGGHIRFCEQGPVVRLNEVVF</sequence>
<evidence type="ECO:0000256" key="6">
    <source>
        <dbReference type="ARBA" id="ARBA00022827"/>
    </source>
</evidence>
<dbReference type="Pfam" id="PF10418">
    <property type="entry name" value="DHODB_Fe-S_bind"/>
    <property type="match status" value="1"/>
</dbReference>
<reference evidence="14" key="1">
    <citation type="submission" date="2019-03" db="EMBL/GenBank/DDBJ databases">
        <title>Lake Tanganyika Metagenome-Assembled Genomes (MAGs).</title>
        <authorList>
            <person name="Tran P."/>
        </authorList>
    </citation>
    <scope>NUCLEOTIDE SEQUENCE</scope>
    <source>
        <strain evidence="14">K_DeepCast_150m_m2_040</strain>
    </source>
</reference>
<dbReference type="GO" id="GO:0046872">
    <property type="term" value="F:metal ion binding"/>
    <property type="evidence" value="ECO:0007669"/>
    <property type="project" value="UniProtKB-KW"/>
</dbReference>
<keyword evidence="7" id="KW-0249">Electron transport</keyword>
<comment type="cofactor">
    <cofactor evidence="11">
        <name>FAD</name>
        <dbReference type="ChEBI" id="CHEBI:57692"/>
    </cofactor>
    <text evidence="11">Binds 1 FAD per subunit.</text>
</comment>
<dbReference type="PANTHER" id="PTHR43513">
    <property type="entry name" value="DIHYDROOROTATE DEHYDROGENASE B (NAD(+)), ELECTRON TRANSFER SUBUNIT"/>
    <property type="match status" value="1"/>
</dbReference>
<gene>
    <name evidence="14" type="ORF">FJY68_12510</name>
</gene>
<dbReference type="Gene3D" id="2.40.30.10">
    <property type="entry name" value="Translation factors"/>
    <property type="match status" value="1"/>
</dbReference>
<dbReference type="GO" id="GO:0016491">
    <property type="term" value="F:oxidoreductase activity"/>
    <property type="evidence" value="ECO:0007669"/>
    <property type="project" value="InterPro"/>
</dbReference>
<accession>A0A937XJA7</accession>
<feature type="binding site" evidence="12">
    <location>
        <position position="232"/>
    </location>
    <ligand>
        <name>[2Fe-2S] cluster</name>
        <dbReference type="ChEBI" id="CHEBI:190135"/>
    </ligand>
</feature>
<dbReference type="PIRSF" id="PIRSF006816">
    <property type="entry name" value="Cyc3_hyd_g"/>
    <property type="match status" value="1"/>
</dbReference>
<keyword evidence="3 11" id="KW-0285">Flavoprotein</keyword>
<comment type="cofactor">
    <cofactor evidence="12">
        <name>[2Fe-2S] cluster</name>
        <dbReference type="ChEBI" id="CHEBI:190135"/>
    </cofactor>
    <text evidence="12">Binds 1 [2Fe-2S] cluster per subunit.</text>
</comment>
<dbReference type="InterPro" id="IPR017927">
    <property type="entry name" value="FAD-bd_FR_type"/>
</dbReference>
<evidence type="ECO:0000256" key="2">
    <source>
        <dbReference type="ARBA" id="ARBA00022448"/>
    </source>
</evidence>
<keyword evidence="6 11" id="KW-0274">FAD</keyword>
<feature type="binding site" evidence="12">
    <location>
        <position position="227"/>
    </location>
    <ligand>
        <name>[2Fe-2S] cluster</name>
        <dbReference type="ChEBI" id="CHEBI:190135"/>
    </ligand>
</feature>
<keyword evidence="4 12" id="KW-0001">2Fe-2S</keyword>
<evidence type="ECO:0000256" key="12">
    <source>
        <dbReference type="PIRSR" id="PIRSR006816-2"/>
    </source>
</evidence>
<evidence type="ECO:0000313" key="14">
    <source>
        <dbReference type="EMBL" id="MBM3332646.1"/>
    </source>
</evidence>
<feature type="binding site" evidence="11">
    <location>
        <begin position="67"/>
        <end position="69"/>
    </location>
    <ligand>
        <name>FAD</name>
        <dbReference type="ChEBI" id="CHEBI:57692"/>
    </ligand>
</feature>
<evidence type="ECO:0000256" key="10">
    <source>
        <dbReference type="ARBA" id="ARBA00034078"/>
    </source>
</evidence>
<dbReference type="EMBL" id="VGIR01000113">
    <property type="protein sequence ID" value="MBM3332646.1"/>
    <property type="molecule type" value="Genomic_DNA"/>
</dbReference>
<feature type="binding site" evidence="12">
    <location>
        <position position="235"/>
    </location>
    <ligand>
        <name>[2Fe-2S] cluster</name>
        <dbReference type="ChEBI" id="CHEBI:190135"/>
    </ligand>
</feature>
<proteinExistence type="inferred from homology"/>
<dbReference type="Gene3D" id="3.40.50.80">
    <property type="entry name" value="Nucleotide-binding domain of ferredoxin-NADP reductase (FNR) module"/>
    <property type="match status" value="1"/>
</dbReference>
<dbReference type="Proteomes" id="UP000779900">
    <property type="component" value="Unassembled WGS sequence"/>
</dbReference>
<keyword evidence="9 12" id="KW-0411">Iron-sulfur</keyword>
<evidence type="ECO:0000256" key="1">
    <source>
        <dbReference type="ARBA" id="ARBA00006422"/>
    </source>
</evidence>
<dbReference type="CDD" id="cd06218">
    <property type="entry name" value="DHOD_e_trans"/>
    <property type="match status" value="1"/>
</dbReference>
<dbReference type="GO" id="GO:0051537">
    <property type="term" value="F:2 iron, 2 sulfur cluster binding"/>
    <property type="evidence" value="ECO:0007669"/>
    <property type="project" value="UniProtKB-KW"/>
</dbReference>
<feature type="binding site" evidence="12">
    <location>
        <position position="248"/>
    </location>
    <ligand>
        <name>[2Fe-2S] cluster</name>
        <dbReference type="ChEBI" id="CHEBI:190135"/>
    </ligand>
</feature>
<protein>
    <submittedName>
        <fullName evidence="14">Dihydroorotate dehydrogenase electron transfer subunit</fullName>
    </submittedName>
</protein>
<evidence type="ECO:0000259" key="13">
    <source>
        <dbReference type="PROSITE" id="PS51384"/>
    </source>
</evidence>
<dbReference type="SUPFAM" id="SSF52343">
    <property type="entry name" value="Ferredoxin reductase-like, C-terminal NADP-linked domain"/>
    <property type="match status" value="1"/>
</dbReference>
<feature type="domain" description="FAD-binding FR-type" evidence="13">
    <location>
        <begin position="1"/>
        <end position="99"/>
    </location>
</feature>
<evidence type="ECO:0000256" key="11">
    <source>
        <dbReference type="PIRSR" id="PIRSR006816-1"/>
    </source>
</evidence>
<keyword evidence="2" id="KW-0813">Transport</keyword>
<evidence type="ECO:0000256" key="4">
    <source>
        <dbReference type="ARBA" id="ARBA00022714"/>
    </source>
</evidence>
<comment type="cofactor">
    <cofactor evidence="10">
        <name>[2Fe-2S] cluster</name>
        <dbReference type="ChEBI" id="CHEBI:190135"/>
    </cofactor>
</comment>
<organism evidence="14 15">
    <name type="scientific">candidate division WOR-3 bacterium</name>
    <dbReference type="NCBI Taxonomy" id="2052148"/>
    <lineage>
        <taxon>Bacteria</taxon>
        <taxon>Bacteria division WOR-3</taxon>
    </lineage>
</organism>
<evidence type="ECO:0000256" key="9">
    <source>
        <dbReference type="ARBA" id="ARBA00023014"/>
    </source>
</evidence>
<dbReference type="SUPFAM" id="SSF63380">
    <property type="entry name" value="Riboflavin synthase domain-like"/>
    <property type="match status" value="1"/>
</dbReference>
<evidence type="ECO:0000256" key="3">
    <source>
        <dbReference type="ARBA" id="ARBA00022630"/>
    </source>
</evidence>
<comment type="caution">
    <text evidence="14">The sequence shown here is derived from an EMBL/GenBank/DDBJ whole genome shotgun (WGS) entry which is preliminary data.</text>
</comment>
<feature type="binding site" evidence="11">
    <location>
        <begin position="74"/>
        <end position="75"/>
    </location>
    <ligand>
        <name>FAD</name>
        <dbReference type="ChEBI" id="CHEBI:57692"/>
    </ligand>
</feature>
<evidence type="ECO:0000256" key="8">
    <source>
        <dbReference type="ARBA" id="ARBA00023004"/>
    </source>
</evidence>
<dbReference type="InterPro" id="IPR012165">
    <property type="entry name" value="Cyt_c3_hydrogenase_gsu"/>
</dbReference>
<dbReference type="InterPro" id="IPR039261">
    <property type="entry name" value="FNR_nucleotide-bd"/>
</dbReference>
<dbReference type="Gene3D" id="2.10.240.10">
    <property type="entry name" value="Dihydroorotate dehydrogenase, electron transfer subunit"/>
    <property type="match status" value="1"/>
</dbReference>
<dbReference type="InterPro" id="IPR017938">
    <property type="entry name" value="Riboflavin_synthase-like_b-brl"/>
</dbReference>
<evidence type="ECO:0000256" key="7">
    <source>
        <dbReference type="ARBA" id="ARBA00022982"/>
    </source>
</evidence>
<dbReference type="AlphaFoldDB" id="A0A937XJA7"/>
<dbReference type="InterPro" id="IPR037117">
    <property type="entry name" value="Dihydroorotate_DH_ele_sf"/>
</dbReference>
<feature type="binding site" evidence="11">
    <location>
        <begin position="52"/>
        <end position="55"/>
    </location>
    <ligand>
        <name>FAD</name>
        <dbReference type="ChEBI" id="CHEBI:57692"/>
    </ligand>
</feature>
<dbReference type="GO" id="GO:0050660">
    <property type="term" value="F:flavin adenine dinucleotide binding"/>
    <property type="evidence" value="ECO:0007669"/>
    <property type="project" value="InterPro"/>
</dbReference>
<evidence type="ECO:0000313" key="15">
    <source>
        <dbReference type="Proteomes" id="UP000779900"/>
    </source>
</evidence>
<dbReference type="InterPro" id="IPR050353">
    <property type="entry name" value="PyrK_electron_transfer"/>
</dbReference>